<name>A0A1H2RLF7_9BACL</name>
<organism evidence="1 2">
    <name type="scientific">Alicyclobacillus hesperidum</name>
    <dbReference type="NCBI Taxonomy" id="89784"/>
    <lineage>
        <taxon>Bacteria</taxon>
        <taxon>Bacillati</taxon>
        <taxon>Bacillota</taxon>
        <taxon>Bacilli</taxon>
        <taxon>Bacillales</taxon>
        <taxon>Alicyclobacillaceae</taxon>
        <taxon>Alicyclobacillus</taxon>
    </lineage>
</organism>
<dbReference type="STRING" id="89784.SAMN04489725_10339"/>
<proteinExistence type="predicted"/>
<dbReference type="AlphaFoldDB" id="A0A1H2RLF7"/>
<dbReference type="Proteomes" id="UP000182589">
    <property type="component" value="Unassembled WGS sequence"/>
</dbReference>
<reference evidence="2" key="1">
    <citation type="submission" date="2016-10" db="EMBL/GenBank/DDBJ databases">
        <authorList>
            <person name="Varghese N."/>
        </authorList>
    </citation>
    <scope>NUCLEOTIDE SEQUENCE [LARGE SCALE GENOMIC DNA]</scope>
    <source>
        <strain evidence="2">DSM 12489</strain>
    </source>
</reference>
<accession>A0A1H2RLF7</accession>
<protein>
    <submittedName>
        <fullName evidence="1">Uncharacterized protein</fullName>
    </submittedName>
</protein>
<gene>
    <name evidence="1" type="ORF">SAMN04489725_10339</name>
</gene>
<evidence type="ECO:0000313" key="2">
    <source>
        <dbReference type="Proteomes" id="UP000182589"/>
    </source>
</evidence>
<evidence type="ECO:0000313" key="1">
    <source>
        <dbReference type="EMBL" id="SDW20030.1"/>
    </source>
</evidence>
<dbReference type="EMBL" id="FNOJ01000003">
    <property type="protein sequence ID" value="SDW20030.1"/>
    <property type="molecule type" value="Genomic_DNA"/>
</dbReference>
<sequence>MFFCFERMRGTLSTIKYWLLGTFRTWQVIRTISPNKDVTGRVKAALHMKPGCSSYRCIAVDEGYTVGDS</sequence>
<keyword evidence="2" id="KW-1185">Reference proteome</keyword>